<evidence type="ECO:0000313" key="3">
    <source>
        <dbReference type="Proteomes" id="UP000603912"/>
    </source>
</evidence>
<dbReference type="PANTHER" id="PTHR41795:SF1">
    <property type="entry name" value="EXOPOLYSACCHARIDE SYNTHESIS PROTEIN"/>
    <property type="match status" value="1"/>
</dbReference>
<reference evidence="2" key="2">
    <citation type="submission" date="2020-09" db="EMBL/GenBank/DDBJ databases">
        <authorList>
            <person name="Sun Q."/>
            <person name="Zhou Y."/>
        </authorList>
    </citation>
    <scope>NUCLEOTIDE SEQUENCE</scope>
    <source>
        <strain evidence="2">CGMCC 1.12214</strain>
    </source>
</reference>
<feature type="transmembrane region" description="Helical" evidence="1">
    <location>
        <begin position="175"/>
        <end position="199"/>
    </location>
</feature>
<reference evidence="2" key="1">
    <citation type="journal article" date="2014" name="Int. J. Syst. Evol. Microbiol.">
        <title>Complete genome sequence of Corynebacterium casei LMG S-19264T (=DSM 44701T), isolated from a smear-ripened cheese.</title>
        <authorList>
            <consortium name="US DOE Joint Genome Institute (JGI-PGF)"/>
            <person name="Walter F."/>
            <person name="Albersmeier A."/>
            <person name="Kalinowski J."/>
            <person name="Ruckert C."/>
        </authorList>
    </citation>
    <scope>NUCLEOTIDE SEQUENCE</scope>
    <source>
        <strain evidence="2">CGMCC 1.12214</strain>
    </source>
</reference>
<sequence>MSTWADRVLRFGRRAERAPPLDHDLSALGREPGLRYADARPDPGRPSLEGVMRQGTSRTSDILVRLVEDARTDRVPVRAIVDVLGERAYALLIVVLGLPNCLPMPPPIPLLCGLLLLSVAVQIILGQPSPWLPNRLLARTIALHDLRKAVDRAVPWLRKLERFARPRLSFFERAVAFRLVGAALLAFALALVFAAPIIGQIPLGIAVVLVGLGLVERDGVVVIAGLCFGLVGTVLSLGFLFAIIASASAIF</sequence>
<dbReference type="EMBL" id="BMES01000002">
    <property type="protein sequence ID" value="GGH25978.1"/>
    <property type="molecule type" value="Genomic_DNA"/>
</dbReference>
<keyword evidence="1" id="KW-1133">Transmembrane helix</keyword>
<dbReference type="AlphaFoldDB" id="A0A917I9B7"/>
<gene>
    <name evidence="2" type="ORF">GCM10007036_33430</name>
</gene>
<evidence type="ECO:0000256" key="1">
    <source>
        <dbReference type="SAM" id="Phobius"/>
    </source>
</evidence>
<keyword evidence="1" id="KW-0472">Membrane</keyword>
<organism evidence="2 3">
    <name type="scientific">Alsobacter metallidurans</name>
    <dbReference type="NCBI Taxonomy" id="340221"/>
    <lineage>
        <taxon>Bacteria</taxon>
        <taxon>Pseudomonadati</taxon>
        <taxon>Pseudomonadota</taxon>
        <taxon>Alphaproteobacteria</taxon>
        <taxon>Hyphomicrobiales</taxon>
        <taxon>Alsobacteraceae</taxon>
        <taxon>Alsobacter</taxon>
    </lineage>
</organism>
<feature type="transmembrane region" description="Helical" evidence="1">
    <location>
        <begin position="219"/>
        <end position="245"/>
    </location>
</feature>
<protein>
    <submittedName>
        <fullName evidence="2">ABC transporter permease</fullName>
    </submittedName>
</protein>
<name>A0A917I9B7_9HYPH</name>
<keyword evidence="3" id="KW-1185">Reference proteome</keyword>
<dbReference type="Pfam" id="PF06055">
    <property type="entry name" value="ExoD"/>
    <property type="match status" value="1"/>
</dbReference>
<accession>A0A917I9B7</accession>
<dbReference type="Proteomes" id="UP000603912">
    <property type="component" value="Unassembled WGS sequence"/>
</dbReference>
<dbReference type="InterPro" id="IPR010331">
    <property type="entry name" value="ExoD"/>
</dbReference>
<keyword evidence="1" id="KW-0812">Transmembrane</keyword>
<proteinExistence type="predicted"/>
<comment type="caution">
    <text evidence="2">The sequence shown here is derived from an EMBL/GenBank/DDBJ whole genome shotgun (WGS) entry which is preliminary data.</text>
</comment>
<evidence type="ECO:0000313" key="2">
    <source>
        <dbReference type="EMBL" id="GGH25978.1"/>
    </source>
</evidence>
<dbReference type="PANTHER" id="PTHR41795">
    <property type="entry name" value="EXOPOLYSACCHARIDE SYNTHESIS PROTEIN"/>
    <property type="match status" value="1"/>
</dbReference>